<dbReference type="GO" id="GO:0006753">
    <property type="term" value="P:nucleoside phosphate metabolic process"/>
    <property type="evidence" value="ECO:0007669"/>
    <property type="project" value="TreeGrafter"/>
</dbReference>
<organism evidence="3 4">
    <name type="scientific">Decorospora gaudefroyi</name>
    <dbReference type="NCBI Taxonomy" id="184978"/>
    <lineage>
        <taxon>Eukaryota</taxon>
        <taxon>Fungi</taxon>
        <taxon>Dikarya</taxon>
        <taxon>Ascomycota</taxon>
        <taxon>Pezizomycotina</taxon>
        <taxon>Dothideomycetes</taxon>
        <taxon>Pleosporomycetidae</taxon>
        <taxon>Pleosporales</taxon>
        <taxon>Pleosporineae</taxon>
        <taxon>Pleosporaceae</taxon>
        <taxon>Decorospora</taxon>
    </lineage>
</organism>
<dbReference type="CDD" id="cd03424">
    <property type="entry name" value="NUDIX_ADPRase_Nudt5_UGPPase_Nudt14"/>
    <property type="match status" value="1"/>
</dbReference>
<dbReference type="GO" id="GO:0080042">
    <property type="term" value="F:ADP-glucose pyrophosphohydrolase activity"/>
    <property type="evidence" value="ECO:0007669"/>
    <property type="project" value="TreeGrafter"/>
</dbReference>
<dbReference type="GO" id="GO:0019693">
    <property type="term" value="P:ribose phosphate metabolic process"/>
    <property type="evidence" value="ECO:0007669"/>
    <property type="project" value="TreeGrafter"/>
</dbReference>
<evidence type="ECO:0000256" key="1">
    <source>
        <dbReference type="ARBA" id="ARBA00001946"/>
    </source>
</evidence>
<dbReference type="OrthoDB" id="10249920at2759"/>
<dbReference type="EMBL" id="ML975295">
    <property type="protein sequence ID" value="KAF1834938.1"/>
    <property type="molecule type" value="Genomic_DNA"/>
</dbReference>
<evidence type="ECO:0000313" key="4">
    <source>
        <dbReference type="Proteomes" id="UP000800040"/>
    </source>
</evidence>
<dbReference type="InterPro" id="IPR015797">
    <property type="entry name" value="NUDIX_hydrolase-like_dom_sf"/>
</dbReference>
<accession>A0A6A5KC58</accession>
<evidence type="ECO:0000256" key="2">
    <source>
        <dbReference type="ARBA" id="ARBA00022801"/>
    </source>
</evidence>
<keyword evidence="2" id="KW-0378">Hydrolase</keyword>
<sequence>MLVDILDQNPPLPTPRQPSLILKQYNTTLTPPVPVYLPHNLTTQEFLSLLPDPDTTDSTPAYTFPALRNWLTKLLKTLSLQQHVNHPFYAHPYRLRQLDIEAADWFVRNAPGMDDRLGFMKIQSTIETDAYLHDGEQKARPDWVPGAVFLRGGSVGILIILQPEGATNEDEKQVLLTMQPRIAAGSLNFTEIPAGMLDDESGTFTGKAAQEIKEEAHLDVTEDELLNMSALALPVPKTSNSSSSEELREQAIYPSPGACDEFMPLLLCQKRISRRHMAWLQDRATGLANEGEQIRLRLVPLTRMWREAGRDAKALAALCLYGNLRAEGCVPDMPTEVEREPEELRGSR</sequence>
<dbReference type="Proteomes" id="UP000800040">
    <property type="component" value="Unassembled WGS sequence"/>
</dbReference>
<proteinExistence type="predicted"/>
<comment type="cofactor">
    <cofactor evidence="1">
        <name>Mg(2+)</name>
        <dbReference type="ChEBI" id="CHEBI:18420"/>
    </cofactor>
</comment>
<dbReference type="PANTHER" id="PTHR11839">
    <property type="entry name" value="UDP/ADP-SUGAR PYROPHOSPHATASE"/>
    <property type="match status" value="1"/>
</dbReference>
<dbReference type="Gene3D" id="3.90.79.10">
    <property type="entry name" value="Nucleoside Triphosphate Pyrophosphohydrolase"/>
    <property type="match status" value="1"/>
</dbReference>
<evidence type="ECO:0008006" key="5">
    <source>
        <dbReference type="Google" id="ProtNLM"/>
    </source>
</evidence>
<reference evidence="3" key="1">
    <citation type="submission" date="2020-01" db="EMBL/GenBank/DDBJ databases">
        <authorList>
            <consortium name="DOE Joint Genome Institute"/>
            <person name="Haridas S."/>
            <person name="Albert R."/>
            <person name="Binder M."/>
            <person name="Bloem J."/>
            <person name="Labutti K."/>
            <person name="Salamov A."/>
            <person name="Andreopoulos B."/>
            <person name="Baker S.E."/>
            <person name="Barry K."/>
            <person name="Bills G."/>
            <person name="Bluhm B.H."/>
            <person name="Cannon C."/>
            <person name="Castanera R."/>
            <person name="Culley D.E."/>
            <person name="Daum C."/>
            <person name="Ezra D."/>
            <person name="Gonzalez J.B."/>
            <person name="Henrissat B."/>
            <person name="Kuo A."/>
            <person name="Liang C."/>
            <person name="Lipzen A."/>
            <person name="Lutzoni F."/>
            <person name="Magnuson J."/>
            <person name="Mondo S."/>
            <person name="Nolan M."/>
            <person name="Ohm R."/>
            <person name="Pangilinan J."/>
            <person name="Park H.-J."/>
            <person name="Ramirez L."/>
            <person name="Alfaro M."/>
            <person name="Sun H."/>
            <person name="Tritt A."/>
            <person name="Yoshinaga Y."/>
            <person name="Zwiers L.-H."/>
            <person name="Turgeon B.G."/>
            <person name="Goodwin S.B."/>
            <person name="Spatafora J.W."/>
            <person name="Crous P.W."/>
            <person name="Grigoriev I.V."/>
        </authorList>
    </citation>
    <scope>NUCLEOTIDE SEQUENCE</scope>
    <source>
        <strain evidence="3">P77</strain>
    </source>
</reference>
<name>A0A6A5KC58_9PLEO</name>
<dbReference type="SUPFAM" id="SSF55811">
    <property type="entry name" value="Nudix"/>
    <property type="match status" value="1"/>
</dbReference>
<protein>
    <recommendedName>
        <fullName evidence="5">Nudix hydrolase domain-containing protein</fullName>
    </recommendedName>
</protein>
<dbReference type="PANTHER" id="PTHR11839:SF18">
    <property type="entry name" value="NUDIX HYDROLASE DOMAIN-CONTAINING PROTEIN"/>
    <property type="match status" value="1"/>
</dbReference>
<evidence type="ECO:0000313" key="3">
    <source>
        <dbReference type="EMBL" id="KAF1834938.1"/>
    </source>
</evidence>
<dbReference type="AlphaFoldDB" id="A0A6A5KC58"/>
<keyword evidence="4" id="KW-1185">Reference proteome</keyword>
<dbReference type="GO" id="GO:0080041">
    <property type="term" value="F:ADP-ribose pyrophosphohydrolase activity"/>
    <property type="evidence" value="ECO:0007669"/>
    <property type="project" value="TreeGrafter"/>
</dbReference>
<gene>
    <name evidence="3" type="ORF">BDW02DRAFT_568624</name>
</gene>